<evidence type="ECO:0000313" key="1">
    <source>
        <dbReference type="EMBL" id="PLZ95854.1"/>
    </source>
</evidence>
<dbReference type="InterPro" id="IPR045864">
    <property type="entry name" value="aa-tRNA-synth_II/BPL/LPL"/>
</dbReference>
<name>A0A2N6KBG0_9CYAN</name>
<accession>A0A2N6KBG0</accession>
<dbReference type="AlphaFoldDB" id="A0A2N6KBG0"/>
<proteinExistence type="predicted"/>
<dbReference type="SUPFAM" id="SSF55681">
    <property type="entry name" value="Class II aaRS and biotin synthetases"/>
    <property type="match status" value="1"/>
</dbReference>
<sequence>MPDLLRSHSSGLASGWGLDRLVMLVKGIDDIHLLRSTLILKTEDKPTYILLAVKSSSFSHPPHRQ</sequence>
<organism evidence="1 2">
    <name type="scientific">Fischerella thermalis CCMEE 5268</name>
    <dbReference type="NCBI Taxonomy" id="2019662"/>
    <lineage>
        <taxon>Bacteria</taxon>
        <taxon>Bacillati</taxon>
        <taxon>Cyanobacteriota</taxon>
        <taxon>Cyanophyceae</taxon>
        <taxon>Nostocales</taxon>
        <taxon>Hapalosiphonaceae</taxon>
        <taxon>Fischerella</taxon>
    </lineage>
</organism>
<dbReference type="EMBL" id="NMQA01000273">
    <property type="protein sequence ID" value="PLZ95854.1"/>
    <property type="molecule type" value="Genomic_DNA"/>
</dbReference>
<reference evidence="1 2" key="1">
    <citation type="submission" date="2017-07" db="EMBL/GenBank/DDBJ databases">
        <title>Genomes of Fischerella (Mastigocladus) sp. strains.</title>
        <authorList>
            <person name="Miller S.R."/>
        </authorList>
    </citation>
    <scope>NUCLEOTIDE SEQUENCE [LARGE SCALE GENOMIC DNA]</scope>
    <source>
        <strain evidence="1 2">CCMEE 5268</strain>
    </source>
</reference>
<dbReference type="Proteomes" id="UP000235025">
    <property type="component" value="Unassembled WGS sequence"/>
</dbReference>
<evidence type="ECO:0000313" key="2">
    <source>
        <dbReference type="Proteomes" id="UP000235025"/>
    </source>
</evidence>
<protein>
    <submittedName>
        <fullName evidence="1">Uncharacterized protein</fullName>
    </submittedName>
</protein>
<gene>
    <name evidence="1" type="ORF">CEN50_20685</name>
</gene>
<comment type="caution">
    <text evidence="1">The sequence shown here is derived from an EMBL/GenBank/DDBJ whole genome shotgun (WGS) entry which is preliminary data.</text>
</comment>
<dbReference type="Gene3D" id="3.30.930.10">
    <property type="entry name" value="Bira Bifunctional Protein, Domain 2"/>
    <property type="match status" value="1"/>
</dbReference>